<evidence type="ECO:0000256" key="5">
    <source>
        <dbReference type="SAM" id="Phobius"/>
    </source>
</evidence>
<comment type="caution">
    <text evidence="7">The sequence shown here is derived from an EMBL/GenBank/DDBJ whole genome shotgun (WGS) entry which is preliminary data.</text>
</comment>
<accession>A0ABS4THN7</accession>
<dbReference type="Pfam" id="PF07291">
    <property type="entry name" value="MauE"/>
    <property type="match status" value="1"/>
</dbReference>
<feature type="transmembrane region" description="Helical" evidence="5">
    <location>
        <begin position="36"/>
        <end position="54"/>
    </location>
</feature>
<organism evidence="7 8">
    <name type="scientific">Kibdelosporangium banguiense</name>
    <dbReference type="NCBI Taxonomy" id="1365924"/>
    <lineage>
        <taxon>Bacteria</taxon>
        <taxon>Bacillati</taxon>
        <taxon>Actinomycetota</taxon>
        <taxon>Actinomycetes</taxon>
        <taxon>Pseudonocardiales</taxon>
        <taxon>Pseudonocardiaceae</taxon>
        <taxon>Kibdelosporangium</taxon>
    </lineage>
</organism>
<protein>
    <recommendedName>
        <fullName evidence="6">Methylamine utilisation protein MauE domain-containing protein</fullName>
    </recommendedName>
</protein>
<proteinExistence type="predicted"/>
<evidence type="ECO:0000256" key="4">
    <source>
        <dbReference type="ARBA" id="ARBA00023136"/>
    </source>
</evidence>
<evidence type="ECO:0000313" key="8">
    <source>
        <dbReference type="Proteomes" id="UP001519332"/>
    </source>
</evidence>
<evidence type="ECO:0000256" key="1">
    <source>
        <dbReference type="ARBA" id="ARBA00004141"/>
    </source>
</evidence>
<feature type="domain" description="Methylamine utilisation protein MauE" evidence="6">
    <location>
        <begin position="3"/>
        <end position="112"/>
    </location>
</feature>
<evidence type="ECO:0000313" key="7">
    <source>
        <dbReference type="EMBL" id="MBP2323952.1"/>
    </source>
</evidence>
<keyword evidence="4 5" id="KW-0472">Membrane</keyword>
<dbReference type="InterPro" id="IPR009908">
    <property type="entry name" value="Methylamine_util_MauE"/>
</dbReference>
<keyword evidence="8" id="KW-1185">Reference proteome</keyword>
<sequence>MMKVLVAGVLVWAAVFKFRGGTQRSALSRLVGKEHVVAVFRVIGVVELVLAAALFTRVGEWVTFAWFLGMLGYLSWARVAEPESSCGCLSEKYAPVGARALARAVLLAGMVVTADLLPWYSVFPAAVLVFVLSAELDDYWLLGLRRLKVRLRHPLAGGEFVVPVASTVQQLHKSQTYQSVYPILRSDLLDTWDEGDWRILTYSAERDGERATAVFAVPRNRYEPEAVRFALA</sequence>
<keyword evidence="2 5" id="KW-0812">Transmembrane</keyword>
<gene>
    <name evidence="7" type="ORF">JOF56_004337</name>
</gene>
<evidence type="ECO:0000256" key="3">
    <source>
        <dbReference type="ARBA" id="ARBA00022989"/>
    </source>
</evidence>
<keyword evidence="3 5" id="KW-1133">Transmembrane helix</keyword>
<dbReference type="EMBL" id="JAGINW010000001">
    <property type="protein sequence ID" value="MBP2323952.1"/>
    <property type="molecule type" value="Genomic_DNA"/>
</dbReference>
<dbReference type="Proteomes" id="UP001519332">
    <property type="component" value="Unassembled WGS sequence"/>
</dbReference>
<evidence type="ECO:0000259" key="6">
    <source>
        <dbReference type="Pfam" id="PF07291"/>
    </source>
</evidence>
<name>A0ABS4THN7_9PSEU</name>
<evidence type="ECO:0000256" key="2">
    <source>
        <dbReference type="ARBA" id="ARBA00022692"/>
    </source>
</evidence>
<reference evidence="7 8" key="1">
    <citation type="submission" date="2021-03" db="EMBL/GenBank/DDBJ databases">
        <title>Sequencing the genomes of 1000 actinobacteria strains.</title>
        <authorList>
            <person name="Klenk H.-P."/>
        </authorList>
    </citation>
    <scope>NUCLEOTIDE SEQUENCE [LARGE SCALE GENOMIC DNA]</scope>
    <source>
        <strain evidence="7 8">DSM 46670</strain>
    </source>
</reference>
<comment type="subcellular location">
    <subcellularLocation>
        <location evidence="1">Membrane</location>
        <topology evidence="1">Multi-pass membrane protein</topology>
    </subcellularLocation>
</comment>
<feature type="transmembrane region" description="Helical" evidence="5">
    <location>
        <begin position="61"/>
        <end position="79"/>
    </location>
</feature>